<reference evidence="5 6" key="1">
    <citation type="submission" date="2016-10" db="EMBL/GenBank/DDBJ databases">
        <authorList>
            <person name="de Groot N.N."/>
        </authorList>
    </citation>
    <scope>NUCLEOTIDE SEQUENCE [LARGE SCALE GENOMIC DNA]</scope>
    <source>
        <strain evidence="5 6">ATCC 43154</strain>
    </source>
</reference>
<dbReference type="EC" id="5.4.99.5" evidence="1"/>
<evidence type="ECO:0000259" key="4">
    <source>
        <dbReference type="PROSITE" id="PS51168"/>
    </source>
</evidence>
<dbReference type="EMBL" id="FOTW01000015">
    <property type="protein sequence ID" value="SFM24192.1"/>
    <property type="molecule type" value="Genomic_DNA"/>
</dbReference>
<dbReference type="Pfam" id="PF01817">
    <property type="entry name" value="CM_2"/>
    <property type="match status" value="1"/>
</dbReference>
<name>A0A1I4P8U2_9BURK</name>
<keyword evidence="6" id="KW-1185">Reference proteome</keyword>
<keyword evidence="2 3" id="KW-0732">Signal</keyword>
<organism evidence="5 6">
    <name type="scientific">Rugamonas rubra</name>
    <dbReference type="NCBI Taxonomy" id="758825"/>
    <lineage>
        <taxon>Bacteria</taxon>
        <taxon>Pseudomonadati</taxon>
        <taxon>Pseudomonadota</taxon>
        <taxon>Betaproteobacteria</taxon>
        <taxon>Burkholderiales</taxon>
        <taxon>Oxalobacteraceae</taxon>
        <taxon>Telluria group</taxon>
        <taxon>Rugamonas</taxon>
    </lineage>
</organism>
<dbReference type="GO" id="GO:0016836">
    <property type="term" value="F:hydro-lyase activity"/>
    <property type="evidence" value="ECO:0007669"/>
    <property type="project" value="InterPro"/>
</dbReference>
<gene>
    <name evidence="5" type="ORF">SAMN02982985_03333</name>
</gene>
<dbReference type="PROSITE" id="PS51257">
    <property type="entry name" value="PROKAR_LIPOPROTEIN"/>
    <property type="match status" value="1"/>
</dbReference>
<accession>A0A1I4P8U2</accession>
<dbReference type="Gene3D" id="3.40.190.10">
    <property type="entry name" value="Periplasmic binding protein-like II"/>
    <property type="match status" value="2"/>
</dbReference>
<dbReference type="InterPro" id="IPR008240">
    <property type="entry name" value="Chorismate_mutase_periplasmic"/>
</dbReference>
<dbReference type="AlphaFoldDB" id="A0A1I4P8U2"/>
<dbReference type="InterPro" id="IPR037298">
    <property type="entry name" value="PheC_PBP2"/>
</dbReference>
<dbReference type="InterPro" id="IPR001638">
    <property type="entry name" value="Solute-binding_3/MltF_N"/>
</dbReference>
<dbReference type="SUPFAM" id="SSF53850">
    <property type="entry name" value="Periplasmic binding protein-like II"/>
    <property type="match status" value="1"/>
</dbReference>
<feature type="chain" id="PRO_5011459077" description="chorismate mutase" evidence="3">
    <location>
        <begin position="20"/>
        <end position="427"/>
    </location>
</feature>
<dbReference type="SUPFAM" id="SSF48600">
    <property type="entry name" value="Chorismate mutase II"/>
    <property type="match status" value="1"/>
</dbReference>
<dbReference type="STRING" id="758825.SAMN02982985_03333"/>
<dbReference type="OrthoDB" id="7708309at2"/>
<dbReference type="SMART" id="SM00830">
    <property type="entry name" value="CM_2"/>
    <property type="match status" value="1"/>
</dbReference>
<evidence type="ECO:0000256" key="3">
    <source>
        <dbReference type="SAM" id="SignalP"/>
    </source>
</evidence>
<feature type="signal peptide" evidence="3">
    <location>
        <begin position="1"/>
        <end position="19"/>
    </location>
</feature>
<dbReference type="PANTHER" id="PTHR35936:SF19">
    <property type="entry name" value="AMINO-ACID-BINDING PROTEIN YXEM-RELATED"/>
    <property type="match status" value="1"/>
</dbReference>
<dbReference type="InterPro" id="IPR036263">
    <property type="entry name" value="Chorismate_II_sf"/>
</dbReference>
<dbReference type="GO" id="GO:0004106">
    <property type="term" value="F:chorismate mutase activity"/>
    <property type="evidence" value="ECO:0007669"/>
    <property type="project" value="UniProtKB-EC"/>
</dbReference>
<evidence type="ECO:0000256" key="1">
    <source>
        <dbReference type="ARBA" id="ARBA00012404"/>
    </source>
</evidence>
<evidence type="ECO:0000256" key="2">
    <source>
        <dbReference type="ARBA" id="ARBA00022729"/>
    </source>
</evidence>
<dbReference type="PANTHER" id="PTHR35936">
    <property type="entry name" value="MEMBRANE-BOUND LYTIC MUREIN TRANSGLYCOSYLASE F"/>
    <property type="match status" value="1"/>
</dbReference>
<dbReference type="SMART" id="SM00062">
    <property type="entry name" value="PBPb"/>
    <property type="match status" value="1"/>
</dbReference>
<dbReference type="CDD" id="cd01069">
    <property type="entry name" value="PBP2_PheC"/>
    <property type="match status" value="1"/>
</dbReference>
<dbReference type="InterPro" id="IPR002701">
    <property type="entry name" value="CM_II_prokaryot"/>
</dbReference>
<dbReference type="Proteomes" id="UP000199470">
    <property type="component" value="Unassembled WGS sequence"/>
</dbReference>
<evidence type="ECO:0000313" key="5">
    <source>
        <dbReference type="EMBL" id="SFM24192.1"/>
    </source>
</evidence>
<proteinExistence type="predicted"/>
<dbReference type="InterPro" id="IPR036979">
    <property type="entry name" value="CM_dom_sf"/>
</dbReference>
<dbReference type="GO" id="GO:0046417">
    <property type="term" value="P:chorismate metabolic process"/>
    <property type="evidence" value="ECO:0007669"/>
    <property type="project" value="InterPro"/>
</dbReference>
<dbReference type="Gene3D" id="1.20.59.10">
    <property type="entry name" value="Chorismate mutase"/>
    <property type="match status" value="1"/>
</dbReference>
<dbReference type="Pfam" id="PF00497">
    <property type="entry name" value="SBP_bac_3"/>
    <property type="match status" value="1"/>
</dbReference>
<evidence type="ECO:0000313" key="6">
    <source>
        <dbReference type="Proteomes" id="UP000199470"/>
    </source>
</evidence>
<dbReference type="UniPathway" id="UPA00120">
    <property type="reaction ID" value="UER00203"/>
</dbReference>
<feature type="domain" description="Chorismate mutase" evidence="4">
    <location>
        <begin position="240"/>
        <end position="341"/>
    </location>
</feature>
<dbReference type="PROSITE" id="PS51168">
    <property type="entry name" value="CHORISMATE_MUT_2"/>
    <property type="match status" value="1"/>
</dbReference>
<dbReference type="NCBIfam" id="TIGR01806">
    <property type="entry name" value="CM_mono2"/>
    <property type="match status" value="1"/>
</dbReference>
<protein>
    <recommendedName>
        <fullName evidence="1">chorismate mutase</fullName>
        <ecNumber evidence="1">5.4.99.5</ecNumber>
    </recommendedName>
</protein>
<sequence length="427" mass="47070">MKTIALLLSALLLSCAARAEPANRLDQILARGSVRVAITSDYKPFSYRDPAGGAYEGSDAELAGMLARSLGVKLEWVATSWPTLMDDFADNKFDIAVGGISISLERQKRALFSIPYLRDGKTPITRCENLARFQSLEQIDRPEVRLVVNPGGTNERFARANASHARLAVHPDNVTIFDEIVAGRADLMITDAVEARLQQRLRPQLCAVHPEAPFDFSEKAFLLPRDVIWKAWVDQWLHQSIENGSVRRVQDKWLAWPWSKGAALAGPDALLALMDERLALMPDVARYKWNSQAAVEDLPRERLIIAALARQAAEAGVPAAWAESFFKAQIEAAKTVQRDLFERWRQQKAGRFEQVPDLARELRPRLDALTPLLLKALTQNWAALSDPAQRAQWSAAAQARLPAAAWGAAAAQATAPLTDGSASASGR</sequence>